<evidence type="ECO:0000256" key="8">
    <source>
        <dbReference type="ARBA" id="ARBA00022801"/>
    </source>
</evidence>
<evidence type="ECO:0000256" key="16">
    <source>
        <dbReference type="ARBA" id="ARBA00041808"/>
    </source>
</evidence>
<proteinExistence type="inferred from homology"/>
<comment type="similarity">
    <text evidence="4">Belongs to the glycosyl hydrolase 3 family.</text>
</comment>
<keyword evidence="9" id="KW-0119">Carbohydrate metabolism</keyword>
<dbReference type="GO" id="GO:0008422">
    <property type="term" value="F:beta-glucosidase activity"/>
    <property type="evidence" value="ECO:0007669"/>
    <property type="project" value="UniProtKB-EC"/>
</dbReference>
<dbReference type="GO" id="GO:0005576">
    <property type="term" value="C:extracellular region"/>
    <property type="evidence" value="ECO:0007669"/>
    <property type="project" value="UniProtKB-SubCell"/>
</dbReference>
<comment type="function">
    <text evidence="12">Beta-glucosidases are one of a number of cellulolytic enzymes involved in the degradation of cellulosic biomass. Catalyzes the last step releasing glucose from the inhibitory cellobiose.</text>
</comment>
<dbReference type="InterPro" id="IPR002772">
    <property type="entry name" value="Glyco_hydro_3_C"/>
</dbReference>
<keyword evidence="10" id="KW-0326">Glycosidase</keyword>
<evidence type="ECO:0000256" key="1">
    <source>
        <dbReference type="ARBA" id="ARBA00000448"/>
    </source>
</evidence>
<dbReference type="InterPro" id="IPR013783">
    <property type="entry name" value="Ig-like_fold"/>
</dbReference>
<evidence type="ECO:0000256" key="5">
    <source>
        <dbReference type="ARBA" id="ARBA00012744"/>
    </source>
</evidence>
<sequence>MEDYTSETTSALVSMALERSQLLESSEVVYCFIKAPLAMVKVYEKRLSMSHSEVVYNTRAPMFQSNSCPDEGLFVLFSWGRRICYHDGITEQNGRQSRQAQDLQRRMGLCVLPRLLAVSSSAKPTEPKINLRSWDEAYTMAKALVSRMSLEQKVNITTGIGFGSGHCEGNTFAISNPDFPSLCLQDSPLGVQLAYNVTSGVAGINAAASFDRMAIRDRGVYMGQEFRGRGANVQLGPAVNFMRSPEGGRGWESGGEDPFLTGVLAEETVLGIQSQGVIATAKHYILNDQELNRNTGSSDIDERTLHEIYLWPFARAVEAGVGSIMCSYNQINGIFACENDYLLNTVLKGELGFKGFVQSDWLATMSTVDSANHGLDMNMPGNITIGSSGSYFGKNLTDAVHAKKVPESRVTDMATRIVAAWYKLGQDKDFPKTTLDSFHPDKVSYVNVQSDHYKLVRSMGAASTVLLKNSGILPLDKSVKKVAFVGSDAAVNPDGINACLAHSCNKGTLAQGWGSGTAVFPYLVDPITGLRNALGKDVKFTKSLDDWDLDGAAAAAKDADVAFVFSSADSGEGFIVVDGNVGDRNNLSLWNNGDNLIKAVADANMNTVVVIHSVGPVLMPWIDHPNIKAIVWPGLPGQESGNSLADVVTGTVNPSGRLPYTIAKKASDYPVKPDSAHNVVYKEKLLMGYKWFDAHNVTPLFPFGHGLSYTNFTYSGLTVKVEASEKSTKVTATVTIKNTGHLDGAEIPQLYLSFPESANEPPKLLRGFEKVFIKASKEEKVKFELTSTELSIWDTDSKSWIIPSGKFTAHIGASSRDIRQSVDFILSPRMQKYMKGPILDRFVRLALSLFL</sequence>
<protein>
    <recommendedName>
        <fullName evidence="13">Probable beta-glucosidase G</fullName>
        <ecNumber evidence="5">3.2.1.21</ecNumber>
    </recommendedName>
    <alternativeName>
        <fullName evidence="14">Beta-D-glucoside glucohydrolase G</fullName>
    </alternativeName>
    <alternativeName>
        <fullName evidence="15">Cellobiase G</fullName>
    </alternativeName>
    <alternativeName>
        <fullName evidence="16">Gentiobiase G</fullName>
    </alternativeName>
</protein>
<dbReference type="InterPro" id="IPR036881">
    <property type="entry name" value="Glyco_hydro_3_C_sf"/>
</dbReference>
<evidence type="ECO:0000256" key="7">
    <source>
        <dbReference type="ARBA" id="ARBA00022729"/>
    </source>
</evidence>
<dbReference type="Pfam" id="PF00933">
    <property type="entry name" value="Glyco_hydro_3"/>
    <property type="match status" value="1"/>
</dbReference>
<evidence type="ECO:0000256" key="13">
    <source>
        <dbReference type="ARBA" id="ARBA00039579"/>
    </source>
</evidence>
<dbReference type="AlphaFoldDB" id="A0A1X0R1L7"/>
<dbReference type="EC" id="3.2.1.21" evidence="5"/>
<keyword evidence="6" id="KW-0964">Secreted</keyword>
<dbReference type="Pfam" id="PF14310">
    <property type="entry name" value="Fn3-like"/>
    <property type="match status" value="1"/>
</dbReference>
<evidence type="ECO:0000256" key="14">
    <source>
        <dbReference type="ARBA" id="ARBA00041276"/>
    </source>
</evidence>
<dbReference type="Gene3D" id="3.20.20.300">
    <property type="entry name" value="Glycoside hydrolase, family 3, N-terminal domain"/>
    <property type="match status" value="1"/>
</dbReference>
<dbReference type="FunFam" id="3.20.20.300:FF:000002">
    <property type="entry name" value="Probable beta-glucosidase"/>
    <property type="match status" value="1"/>
</dbReference>
<dbReference type="SUPFAM" id="SSF51445">
    <property type="entry name" value="(Trans)glycosidases"/>
    <property type="match status" value="1"/>
</dbReference>
<evidence type="ECO:0000256" key="6">
    <source>
        <dbReference type="ARBA" id="ARBA00022525"/>
    </source>
</evidence>
<dbReference type="Gene3D" id="2.60.40.10">
    <property type="entry name" value="Immunoglobulins"/>
    <property type="match status" value="1"/>
</dbReference>
<evidence type="ECO:0000256" key="2">
    <source>
        <dbReference type="ARBA" id="ARBA00004613"/>
    </source>
</evidence>
<gene>
    <name evidence="18" type="ORF">BCV72DRAFT_336348</name>
</gene>
<dbReference type="EMBL" id="KV921936">
    <property type="protein sequence ID" value="ORE05828.1"/>
    <property type="molecule type" value="Genomic_DNA"/>
</dbReference>
<dbReference type="PANTHER" id="PTHR42715:SF12">
    <property type="entry name" value="BETA-GLUCOSIDASE G-RELATED"/>
    <property type="match status" value="1"/>
</dbReference>
<dbReference type="FunFam" id="2.60.40.10:FF:000495">
    <property type="entry name" value="Periplasmic beta-glucosidase"/>
    <property type="match status" value="1"/>
</dbReference>
<evidence type="ECO:0000256" key="11">
    <source>
        <dbReference type="ARBA" id="ARBA00023326"/>
    </source>
</evidence>
<evidence type="ECO:0000259" key="17">
    <source>
        <dbReference type="SMART" id="SM01217"/>
    </source>
</evidence>
<keyword evidence="8 18" id="KW-0378">Hydrolase</keyword>
<dbReference type="FunFam" id="3.40.50.1700:FF:000003">
    <property type="entry name" value="Probable beta-glucosidase"/>
    <property type="match status" value="1"/>
</dbReference>
<dbReference type="Pfam" id="PF01915">
    <property type="entry name" value="Glyco_hydro_3_C"/>
    <property type="match status" value="1"/>
</dbReference>
<evidence type="ECO:0000256" key="10">
    <source>
        <dbReference type="ARBA" id="ARBA00023295"/>
    </source>
</evidence>
<dbReference type="SUPFAM" id="SSF52279">
    <property type="entry name" value="Beta-D-glucan exohydrolase, C-terminal domain"/>
    <property type="match status" value="1"/>
</dbReference>
<dbReference type="GO" id="GO:0009251">
    <property type="term" value="P:glucan catabolic process"/>
    <property type="evidence" value="ECO:0007669"/>
    <property type="project" value="TreeGrafter"/>
</dbReference>
<accession>A0A1X0R1L7</accession>
<dbReference type="InterPro" id="IPR017853">
    <property type="entry name" value="GH"/>
</dbReference>
<keyword evidence="11" id="KW-0624">Polysaccharide degradation</keyword>
<dbReference type="SMART" id="SM01217">
    <property type="entry name" value="Fn3_like"/>
    <property type="match status" value="1"/>
</dbReference>
<dbReference type="InterPro" id="IPR001764">
    <property type="entry name" value="Glyco_hydro_3_N"/>
</dbReference>
<evidence type="ECO:0000256" key="4">
    <source>
        <dbReference type="ARBA" id="ARBA00005336"/>
    </source>
</evidence>
<dbReference type="Proteomes" id="UP000242414">
    <property type="component" value="Unassembled WGS sequence"/>
</dbReference>
<organism evidence="18">
    <name type="scientific">Rhizopus microsporus var. microsporus</name>
    <dbReference type="NCBI Taxonomy" id="86635"/>
    <lineage>
        <taxon>Eukaryota</taxon>
        <taxon>Fungi</taxon>
        <taxon>Fungi incertae sedis</taxon>
        <taxon>Mucoromycota</taxon>
        <taxon>Mucoromycotina</taxon>
        <taxon>Mucoromycetes</taxon>
        <taxon>Mucorales</taxon>
        <taxon>Mucorineae</taxon>
        <taxon>Rhizopodaceae</taxon>
        <taxon>Rhizopus</taxon>
    </lineage>
</organism>
<evidence type="ECO:0000313" key="18">
    <source>
        <dbReference type="EMBL" id="ORE05828.1"/>
    </source>
</evidence>
<reference evidence="18" key="1">
    <citation type="journal article" date="2016" name="Proc. Natl. Acad. Sci. U.S.A.">
        <title>Lipid metabolic changes in an early divergent fungus govern the establishment of a mutualistic symbiosis with endobacteria.</title>
        <authorList>
            <person name="Lastovetsky O.A."/>
            <person name="Gaspar M.L."/>
            <person name="Mondo S.J."/>
            <person name="LaButti K.M."/>
            <person name="Sandor L."/>
            <person name="Grigoriev I.V."/>
            <person name="Henry S.A."/>
            <person name="Pawlowska T.E."/>
        </authorList>
    </citation>
    <scope>NUCLEOTIDE SEQUENCE [LARGE SCALE GENOMIC DNA]</scope>
    <source>
        <strain evidence="18">ATCC 52814</strain>
    </source>
</reference>
<dbReference type="InterPro" id="IPR036962">
    <property type="entry name" value="Glyco_hydro_3_N_sf"/>
</dbReference>
<dbReference type="InterPro" id="IPR026891">
    <property type="entry name" value="Fn3-like"/>
</dbReference>
<evidence type="ECO:0000256" key="3">
    <source>
        <dbReference type="ARBA" id="ARBA00004987"/>
    </source>
</evidence>
<comment type="subcellular location">
    <subcellularLocation>
        <location evidence="2">Secreted</location>
    </subcellularLocation>
</comment>
<evidence type="ECO:0000256" key="15">
    <source>
        <dbReference type="ARBA" id="ARBA00041601"/>
    </source>
</evidence>
<comment type="catalytic activity">
    <reaction evidence="1">
        <text>Hydrolysis of terminal, non-reducing beta-D-glucosyl residues with release of beta-D-glucose.</text>
        <dbReference type="EC" id="3.2.1.21"/>
    </reaction>
</comment>
<dbReference type="InterPro" id="IPR050288">
    <property type="entry name" value="Cellulose_deg_GH3"/>
</dbReference>
<name>A0A1X0R1L7_RHIZD</name>
<dbReference type="PANTHER" id="PTHR42715">
    <property type="entry name" value="BETA-GLUCOSIDASE"/>
    <property type="match status" value="1"/>
</dbReference>
<dbReference type="PRINTS" id="PR00133">
    <property type="entry name" value="GLHYDRLASE3"/>
</dbReference>
<feature type="domain" description="Fibronectin type III-like" evidence="17">
    <location>
        <begin position="746"/>
        <end position="815"/>
    </location>
</feature>
<dbReference type="OrthoDB" id="416222at2759"/>
<comment type="pathway">
    <text evidence="3">Glycan metabolism; cellulose degradation.</text>
</comment>
<evidence type="ECO:0000256" key="9">
    <source>
        <dbReference type="ARBA" id="ARBA00023277"/>
    </source>
</evidence>
<dbReference type="VEuPathDB" id="FungiDB:BCV72DRAFT_336348"/>
<evidence type="ECO:0000256" key="12">
    <source>
        <dbReference type="ARBA" id="ARBA00024983"/>
    </source>
</evidence>
<keyword evidence="7" id="KW-0732">Signal</keyword>
<dbReference type="Gene3D" id="3.40.50.1700">
    <property type="entry name" value="Glycoside hydrolase family 3 C-terminal domain"/>
    <property type="match status" value="1"/>
</dbReference>